<keyword evidence="1 2" id="KW-0597">Phosphoprotein</keyword>
<proteinExistence type="predicted"/>
<dbReference type="GO" id="GO:0000160">
    <property type="term" value="P:phosphorelay signal transduction system"/>
    <property type="evidence" value="ECO:0007669"/>
    <property type="project" value="InterPro"/>
</dbReference>
<name>A0A6S6LXN0_9BACT</name>
<dbReference type="InterPro" id="IPR050595">
    <property type="entry name" value="Bact_response_regulator"/>
</dbReference>
<evidence type="ECO:0000313" key="6">
    <source>
        <dbReference type="Proteomes" id="UP000515472"/>
    </source>
</evidence>
<accession>A0A6S6LXN0</accession>
<dbReference type="Pfam" id="PF00072">
    <property type="entry name" value="Response_reg"/>
    <property type="match status" value="1"/>
</dbReference>
<feature type="modified residue" description="4-aspartylphosphate" evidence="2">
    <location>
        <position position="54"/>
    </location>
</feature>
<feature type="coiled-coil region" evidence="3">
    <location>
        <begin position="127"/>
        <end position="157"/>
    </location>
</feature>
<organism evidence="5 6">
    <name type="scientific">Citrifermentans bremense</name>
    <dbReference type="NCBI Taxonomy" id="60035"/>
    <lineage>
        <taxon>Bacteria</taxon>
        <taxon>Pseudomonadati</taxon>
        <taxon>Thermodesulfobacteriota</taxon>
        <taxon>Desulfuromonadia</taxon>
        <taxon>Geobacterales</taxon>
        <taxon>Geobacteraceae</taxon>
        <taxon>Citrifermentans</taxon>
    </lineage>
</organism>
<feature type="domain" description="Response regulatory" evidence="4">
    <location>
        <begin position="6"/>
        <end position="121"/>
    </location>
</feature>
<dbReference type="RefSeq" id="WP_185244334.1">
    <property type="nucleotide sequence ID" value="NZ_AP023213.1"/>
</dbReference>
<evidence type="ECO:0000256" key="2">
    <source>
        <dbReference type="PROSITE-ProRule" id="PRU00169"/>
    </source>
</evidence>
<dbReference type="Proteomes" id="UP000515472">
    <property type="component" value="Chromosome"/>
</dbReference>
<gene>
    <name evidence="5" type="ORF">GEOBRER4_n0828</name>
</gene>
<sequence length="220" mass="25080">MPRPSRVLIVDDEPVNLRLISVTLGSDYEVVTALNGHEAITRLKELEIDLILLDVMMPDISGFDVCKIIQANSRFIDIPVIFLTAMDTPQAARQGFDAGAIDYLTKPVDLELLKLRVRNLVSLKQRTDLVREQRDLLARQKEELEAALARVRQLEGIIPICMFCKKIKDDKESWRQLEDYVSQHSDVMFSHSACPDCFEKEMKSIKQDLSRLDLPPKSGE</sequence>
<dbReference type="SUPFAM" id="SSF52172">
    <property type="entry name" value="CheY-like"/>
    <property type="match status" value="1"/>
</dbReference>
<evidence type="ECO:0000256" key="3">
    <source>
        <dbReference type="SAM" id="Coils"/>
    </source>
</evidence>
<reference evidence="5 6" key="1">
    <citation type="submission" date="2020-06" db="EMBL/GenBank/DDBJ databases">
        <title>Interaction of electrochemicaly active bacteria, Geobacter bremensis R4 on different carbon anode.</title>
        <authorList>
            <person name="Meng L."/>
            <person name="Yoshida N."/>
        </authorList>
    </citation>
    <scope>NUCLEOTIDE SEQUENCE [LARGE SCALE GENOMIC DNA]</scope>
    <source>
        <strain evidence="5 6">R4</strain>
    </source>
</reference>
<dbReference type="KEGG" id="gbn:GEOBRER4_07980"/>
<dbReference type="InterPro" id="IPR011006">
    <property type="entry name" value="CheY-like_superfamily"/>
</dbReference>
<dbReference type="PANTHER" id="PTHR44591">
    <property type="entry name" value="STRESS RESPONSE REGULATOR PROTEIN 1"/>
    <property type="match status" value="1"/>
</dbReference>
<keyword evidence="6" id="KW-1185">Reference proteome</keyword>
<evidence type="ECO:0000313" key="5">
    <source>
        <dbReference type="EMBL" id="BCG46048.1"/>
    </source>
</evidence>
<keyword evidence="3" id="KW-0175">Coiled coil</keyword>
<dbReference type="AlphaFoldDB" id="A0A6S6LXN0"/>
<evidence type="ECO:0000256" key="1">
    <source>
        <dbReference type="ARBA" id="ARBA00022553"/>
    </source>
</evidence>
<protein>
    <submittedName>
        <fullName evidence="5">Response regulator receiver protein</fullName>
    </submittedName>
</protein>
<dbReference type="Gene3D" id="3.40.50.2300">
    <property type="match status" value="1"/>
</dbReference>
<dbReference type="PANTHER" id="PTHR44591:SF3">
    <property type="entry name" value="RESPONSE REGULATORY DOMAIN-CONTAINING PROTEIN"/>
    <property type="match status" value="1"/>
</dbReference>
<dbReference type="SMART" id="SM00448">
    <property type="entry name" value="REC"/>
    <property type="match status" value="1"/>
</dbReference>
<evidence type="ECO:0000259" key="4">
    <source>
        <dbReference type="PROSITE" id="PS50110"/>
    </source>
</evidence>
<dbReference type="EMBL" id="AP023213">
    <property type="protein sequence ID" value="BCG46048.1"/>
    <property type="molecule type" value="Genomic_DNA"/>
</dbReference>
<dbReference type="InterPro" id="IPR001789">
    <property type="entry name" value="Sig_transdc_resp-reg_receiver"/>
</dbReference>
<dbReference type="PROSITE" id="PS50110">
    <property type="entry name" value="RESPONSE_REGULATORY"/>
    <property type="match status" value="1"/>
</dbReference>